<evidence type="ECO:0000313" key="2">
    <source>
        <dbReference type="Proteomes" id="UP000324222"/>
    </source>
</evidence>
<gene>
    <name evidence="1" type="ORF">E2C01_044515</name>
</gene>
<evidence type="ECO:0000313" key="1">
    <source>
        <dbReference type="EMBL" id="MPC50686.1"/>
    </source>
</evidence>
<dbReference type="AlphaFoldDB" id="A0A5B7FYM6"/>
<accession>A0A5B7FYM6</accession>
<name>A0A5B7FYM6_PORTR</name>
<organism evidence="1 2">
    <name type="scientific">Portunus trituberculatus</name>
    <name type="common">Swimming crab</name>
    <name type="synonym">Neptunus trituberculatus</name>
    <dbReference type="NCBI Taxonomy" id="210409"/>
    <lineage>
        <taxon>Eukaryota</taxon>
        <taxon>Metazoa</taxon>
        <taxon>Ecdysozoa</taxon>
        <taxon>Arthropoda</taxon>
        <taxon>Crustacea</taxon>
        <taxon>Multicrustacea</taxon>
        <taxon>Malacostraca</taxon>
        <taxon>Eumalacostraca</taxon>
        <taxon>Eucarida</taxon>
        <taxon>Decapoda</taxon>
        <taxon>Pleocyemata</taxon>
        <taxon>Brachyura</taxon>
        <taxon>Eubrachyura</taxon>
        <taxon>Portunoidea</taxon>
        <taxon>Portunidae</taxon>
        <taxon>Portuninae</taxon>
        <taxon>Portunus</taxon>
    </lineage>
</organism>
<dbReference type="EMBL" id="VSRR010009665">
    <property type="protein sequence ID" value="MPC50686.1"/>
    <property type="molecule type" value="Genomic_DNA"/>
</dbReference>
<protein>
    <submittedName>
        <fullName evidence="1">Uncharacterized protein</fullName>
    </submittedName>
</protein>
<keyword evidence="2" id="KW-1185">Reference proteome</keyword>
<comment type="caution">
    <text evidence="1">The sequence shown here is derived from an EMBL/GenBank/DDBJ whole genome shotgun (WGS) entry which is preliminary data.</text>
</comment>
<sequence>MQTKKSKRRKKRGFQPVQYHDEFSYSLVQLFARCCLSGAAAPLLSLTMHSSRSAGGSTVPSQRCASVMRGTLSRAFEKIMYSRAMDN</sequence>
<proteinExistence type="predicted"/>
<reference evidence="1 2" key="1">
    <citation type="submission" date="2019-05" db="EMBL/GenBank/DDBJ databases">
        <title>Another draft genome of Portunus trituberculatus and its Hox gene families provides insights of decapod evolution.</title>
        <authorList>
            <person name="Jeong J.-H."/>
            <person name="Song I."/>
            <person name="Kim S."/>
            <person name="Choi T."/>
            <person name="Kim D."/>
            <person name="Ryu S."/>
            <person name="Kim W."/>
        </authorList>
    </citation>
    <scope>NUCLEOTIDE SEQUENCE [LARGE SCALE GENOMIC DNA]</scope>
    <source>
        <tissue evidence="1">Muscle</tissue>
    </source>
</reference>
<dbReference type="Proteomes" id="UP000324222">
    <property type="component" value="Unassembled WGS sequence"/>
</dbReference>